<evidence type="ECO:0000256" key="12">
    <source>
        <dbReference type="ARBA" id="ARBA00022737"/>
    </source>
</evidence>
<dbReference type="EMBL" id="MPUH01001416">
    <property type="protein sequence ID" value="OMJ67912.1"/>
    <property type="molecule type" value="Genomic_DNA"/>
</dbReference>
<feature type="domain" description="EF-hand" evidence="31">
    <location>
        <begin position="380"/>
        <end position="415"/>
    </location>
</feature>
<keyword evidence="6" id="KW-1003">Cell membrane</keyword>
<feature type="domain" description="Protein kinase" evidence="30">
    <location>
        <begin position="41"/>
        <end position="297"/>
    </location>
</feature>
<evidence type="ECO:0000256" key="17">
    <source>
        <dbReference type="ARBA" id="ARBA00022846"/>
    </source>
</evidence>
<dbReference type="PROSITE" id="PS00107">
    <property type="entry name" value="PROTEIN_KINASE_ATP"/>
    <property type="match status" value="1"/>
</dbReference>
<feature type="binding site" evidence="28">
    <location>
        <position position="70"/>
    </location>
    <ligand>
        <name>ATP</name>
        <dbReference type="ChEBI" id="CHEBI:30616"/>
    </ligand>
</feature>
<evidence type="ECO:0000256" key="1">
    <source>
        <dbReference type="ARBA" id="ARBA00001946"/>
    </source>
</evidence>
<name>A0A1R2ATV8_9CILI</name>
<evidence type="ECO:0000256" key="9">
    <source>
        <dbReference type="ARBA" id="ARBA00022679"/>
    </source>
</evidence>
<dbReference type="SMART" id="SM00054">
    <property type="entry name" value="EFh"/>
    <property type="match status" value="4"/>
</dbReference>
<dbReference type="InterPro" id="IPR008271">
    <property type="entry name" value="Ser/Thr_kinase_AS"/>
</dbReference>
<evidence type="ECO:0000256" key="16">
    <source>
        <dbReference type="ARBA" id="ARBA00022840"/>
    </source>
</evidence>
<dbReference type="FunFam" id="1.10.238.10:FF:000585">
    <property type="entry name" value="Calcium-dependent protein kinase-a"/>
    <property type="match status" value="1"/>
</dbReference>
<evidence type="ECO:0000256" key="19">
    <source>
        <dbReference type="ARBA" id="ARBA00023069"/>
    </source>
</evidence>
<dbReference type="OrthoDB" id="40902at2759"/>
<evidence type="ECO:0000256" key="11">
    <source>
        <dbReference type="ARBA" id="ARBA00022723"/>
    </source>
</evidence>
<dbReference type="AlphaFoldDB" id="A0A1R2ATV8"/>
<evidence type="ECO:0000313" key="33">
    <source>
        <dbReference type="Proteomes" id="UP000187209"/>
    </source>
</evidence>
<keyword evidence="17" id="KW-0282">Flagellum</keyword>
<gene>
    <name evidence="32" type="ORF">SteCoe_34807</name>
</gene>
<comment type="catalytic activity">
    <reaction evidence="25">
        <text>L-seryl-[protein] + ATP = O-phospho-L-seryl-[protein] + ADP + H(+)</text>
        <dbReference type="Rhea" id="RHEA:17989"/>
        <dbReference type="Rhea" id="RHEA-COMP:9863"/>
        <dbReference type="Rhea" id="RHEA-COMP:11604"/>
        <dbReference type="ChEBI" id="CHEBI:15378"/>
        <dbReference type="ChEBI" id="CHEBI:29999"/>
        <dbReference type="ChEBI" id="CHEBI:30616"/>
        <dbReference type="ChEBI" id="CHEBI:83421"/>
        <dbReference type="ChEBI" id="CHEBI:456216"/>
        <dbReference type="EC" id="2.7.11.1"/>
    </reaction>
</comment>
<dbReference type="PROSITE" id="PS00018">
    <property type="entry name" value="EF_HAND_1"/>
    <property type="match status" value="4"/>
</dbReference>
<dbReference type="FunFam" id="1.10.510.10:FF:000398">
    <property type="entry name" value="Calcium-dependent protein kinase 1"/>
    <property type="match status" value="1"/>
</dbReference>
<dbReference type="Gene3D" id="1.10.510.10">
    <property type="entry name" value="Transferase(Phosphotransferase) domain 1"/>
    <property type="match status" value="1"/>
</dbReference>
<dbReference type="GO" id="GO:0031514">
    <property type="term" value="C:motile cilium"/>
    <property type="evidence" value="ECO:0007669"/>
    <property type="project" value="UniProtKB-SubCell"/>
</dbReference>
<evidence type="ECO:0000256" key="8">
    <source>
        <dbReference type="ARBA" id="ARBA00022527"/>
    </source>
</evidence>
<comment type="catalytic activity">
    <reaction evidence="24">
        <text>L-threonyl-[protein] + ATP = O-phospho-L-threonyl-[protein] + ADP + H(+)</text>
        <dbReference type="Rhea" id="RHEA:46608"/>
        <dbReference type="Rhea" id="RHEA-COMP:11060"/>
        <dbReference type="Rhea" id="RHEA-COMP:11605"/>
        <dbReference type="ChEBI" id="CHEBI:15378"/>
        <dbReference type="ChEBI" id="CHEBI:30013"/>
        <dbReference type="ChEBI" id="CHEBI:30616"/>
        <dbReference type="ChEBI" id="CHEBI:61977"/>
        <dbReference type="ChEBI" id="CHEBI:456216"/>
        <dbReference type="EC" id="2.7.11.1"/>
    </reaction>
</comment>
<dbReference type="GO" id="GO:0005509">
    <property type="term" value="F:calcium ion binding"/>
    <property type="evidence" value="ECO:0007669"/>
    <property type="project" value="InterPro"/>
</dbReference>
<dbReference type="GO" id="GO:0005886">
    <property type="term" value="C:plasma membrane"/>
    <property type="evidence" value="ECO:0007669"/>
    <property type="project" value="UniProtKB-SubCell"/>
</dbReference>
<dbReference type="SMART" id="SM00220">
    <property type="entry name" value="S_TKc"/>
    <property type="match status" value="1"/>
</dbReference>
<proteinExistence type="inferred from homology"/>
<keyword evidence="12" id="KW-0677">Repeat</keyword>
<keyword evidence="14" id="KW-0418">Kinase</keyword>
<evidence type="ECO:0000256" key="3">
    <source>
        <dbReference type="ARBA" id="ARBA00004342"/>
    </source>
</evidence>
<evidence type="ECO:0000256" key="7">
    <source>
        <dbReference type="ARBA" id="ARBA00022511"/>
    </source>
</evidence>
<feature type="domain" description="EF-hand" evidence="31">
    <location>
        <begin position="343"/>
        <end position="378"/>
    </location>
</feature>
<evidence type="ECO:0000256" key="22">
    <source>
        <dbReference type="ARBA" id="ARBA00023288"/>
    </source>
</evidence>
<dbReference type="GO" id="GO:0005524">
    <property type="term" value="F:ATP binding"/>
    <property type="evidence" value="ECO:0007669"/>
    <property type="project" value="UniProtKB-UniRule"/>
</dbReference>
<comment type="subcellular location">
    <subcellularLocation>
        <location evidence="3">Cell membrane</location>
        <topology evidence="3">Lipid-anchor</topology>
        <orientation evidence="3">Cytoplasmic side</orientation>
    </subcellularLocation>
    <subcellularLocation>
        <location evidence="2">Cell projection</location>
        <location evidence="2">Cilium</location>
        <location evidence="2">Flagellum</location>
    </subcellularLocation>
    <subcellularLocation>
        <location evidence="4">Host cell membrane</location>
        <topology evidence="4">Lipid-anchor</topology>
    </subcellularLocation>
    <subcellularLocation>
        <location evidence="26">Parasitophorous vacuole membrane</location>
        <topology evidence="26">Lipid-anchor</topology>
    </subcellularLocation>
</comment>
<dbReference type="PROSITE" id="PS00108">
    <property type="entry name" value="PROTEIN_KINASE_ST"/>
    <property type="match status" value="1"/>
</dbReference>
<dbReference type="InterPro" id="IPR002048">
    <property type="entry name" value="EF_hand_dom"/>
</dbReference>
<dbReference type="GO" id="GO:0020005">
    <property type="term" value="C:symbiont-containing vacuole membrane"/>
    <property type="evidence" value="ECO:0007669"/>
    <property type="project" value="UniProtKB-SubCell"/>
</dbReference>
<dbReference type="InterPro" id="IPR011992">
    <property type="entry name" value="EF-hand-dom_pair"/>
</dbReference>
<accession>A0A1R2ATV8</accession>
<evidence type="ECO:0000313" key="32">
    <source>
        <dbReference type="EMBL" id="OMJ67912.1"/>
    </source>
</evidence>
<dbReference type="Pfam" id="PF13499">
    <property type="entry name" value="EF-hand_7"/>
    <property type="match status" value="2"/>
</dbReference>
<dbReference type="PROSITE" id="PS50011">
    <property type="entry name" value="PROTEIN_KINASE_DOM"/>
    <property type="match status" value="1"/>
</dbReference>
<evidence type="ECO:0000256" key="4">
    <source>
        <dbReference type="ARBA" id="ARBA00004425"/>
    </source>
</evidence>
<dbReference type="Pfam" id="PF00069">
    <property type="entry name" value="Pkinase"/>
    <property type="match status" value="1"/>
</dbReference>
<keyword evidence="22" id="KW-0449">Lipoprotein</keyword>
<keyword evidence="8 29" id="KW-0723">Serine/threonine-protein kinase</keyword>
<comment type="caution">
    <text evidence="32">The sequence shown here is derived from an EMBL/GenBank/DDBJ whole genome shotgun (WGS) entry which is preliminary data.</text>
</comment>
<evidence type="ECO:0000256" key="10">
    <source>
        <dbReference type="ARBA" id="ARBA00022707"/>
    </source>
</evidence>
<evidence type="ECO:0000256" key="26">
    <source>
        <dbReference type="ARBA" id="ARBA00060437"/>
    </source>
</evidence>
<evidence type="ECO:0000256" key="24">
    <source>
        <dbReference type="ARBA" id="ARBA00047899"/>
    </source>
</evidence>
<dbReference type="GO" id="GO:0020002">
    <property type="term" value="C:host cell plasma membrane"/>
    <property type="evidence" value="ECO:0007669"/>
    <property type="project" value="UniProtKB-SubCell"/>
</dbReference>
<dbReference type="InterPro" id="IPR011009">
    <property type="entry name" value="Kinase-like_dom_sf"/>
</dbReference>
<dbReference type="Gene3D" id="1.10.238.10">
    <property type="entry name" value="EF-hand"/>
    <property type="match status" value="2"/>
</dbReference>
<evidence type="ECO:0000256" key="27">
    <source>
        <dbReference type="ARBA" id="ARBA00068067"/>
    </source>
</evidence>
<evidence type="ECO:0000256" key="14">
    <source>
        <dbReference type="ARBA" id="ARBA00022777"/>
    </source>
</evidence>
<evidence type="ECO:0000256" key="20">
    <source>
        <dbReference type="ARBA" id="ARBA00023139"/>
    </source>
</evidence>
<dbReference type="CDD" id="cd00051">
    <property type="entry name" value="EFh"/>
    <property type="match status" value="2"/>
</dbReference>
<evidence type="ECO:0000256" key="2">
    <source>
        <dbReference type="ARBA" id="ARBA00004230"/>
    </source>
</evidence>
<keyword evidence="11" id="KW-0479">Metal-binding</keyword>
<keyword evidence="13 28" id="KW-0547">Nucleotide-binding</keyword>
<evidence type="ECO:0000256" key="21">
    <source>
        <dbReference type="ARBA" id="ARBA00023273"/>
    </source>
</evidence>
<feature type="domain" description="EF-hand" evidence="31">
    <location>
        <begin position="452"/>
        <end position="484"/>
    </location>
</feature>
<evidence type="ECO:0000256" key="28">
    <source>
        <dbReference type="PROSITE-ProRule" id="PRU10141"/>
    </source>
</evidence>
<dbReference type="SUPFAM" id="SSF56112">
    <property type="entry name" value="Protein kinase-like (PK-like)"/>
    <property type="match status" value="1"/>
</dbReference>
<evidence type="ECO:0000259" key="30">
    <source>
        <dbReference type="PROSITE" id="PS50011"/>
    </source>
</evidence>
<evidence type="ECO:0000256" key="25">
    <source>
        <dbReference type="ARBA" id="ARBA00048679"/>
    </source>
</evidence>
<evidence type="ECO:0000256" key="23">
    <source>
        <dbReference type="ARBA" id="ARBA00024334"/>
    </source>
</evidence>
<keyword evidence="15" id="KW-0106">Calcium</keyword>
<keyword evidence="7" id="KW-1032">Host cell membrane</keyword>
<keyword evidence="18" id="KW-1043">Host membrane</keyword>
<dbReference type="EC" id="2.7.11.1" evidence="5"/>
<dbReference type="PANTHER" id="PTHR24349">
    <property type="entry name" value="SERINE/THREONINE-PROTEIN KINASE"/>
    <property type="match status" value="1"/>
</dbReference>
<comment type="cofactor">
    <cofactor evidence="1">
        <name>Mg(2+)</name>
        <dbReference type="ChEBI" id="CHEBI:18420"/>
    </cofactor>
</comment>
<reference evidence="32 33" key="1">
    <citation type="submission" date="2016-11" db="EMBL/GenBank/DDBJ databases">
        <title>The macronuclear genome of Stentor coeruleus: a giant cell with tiny introns.</title>
        <authorList>
            <person name="Slabodnick M."/>
            <person name="Ruby J.G."/>
            <person name="Reiff S.B."/>
            <person name="Swart E.C."/>
            <person name="Gosai S."/>
            <person name="Prabakaran S."/>
            <person name="Witkowska E."/>
            <person name="Larue G.E."/>
            <person name="Fisher S."/>
            <person name="Freeman R.M."/>
            <person name="Gunawardena J."/>
            <person name="Chu W."/>
            <person name="Stover N.A."/>
            <person name="Gregory B.D."/>
            <person name="Nowacki M."/>
            <person name="Derisi J."/>
            <person name="Roy S.W."/>
            <person name="Marshall W.F."/>
            <person name="Sood P."/>
        </authorList>
    </citation>
    <scope>NUCLEOTIDE SEQUENCE [LARGE SCALE GENOMIC DNA]</scope>
    <source>
        <strain evidence="32">WM001</strain>
    </source>
</reference>
<evidence type="ECO:0000256" key="29">
    <source>
        <dbReference type="RuleBase" id="RU000304"/>
    </source>
</evidence>
<dbReference type="InterPro" id="IPR017441">
    <property type="entry name" value="Protein_kinase_ATP_BS"/>
</dbReference>
<keyword evidence="9" id="KW-0808">Transferase</keyword>
<dbReference type="Gene3D" id="3.30.200.20">
    <property type="entry name" value="Phosphorylase Kinase, domain 1"/>
    <property type="match status" value="1"/>
</dbReference>
<dbReference type="InterPro" id="IPR000719">
    <property type="entry name" value="Prot_kinase_dom"/>
</dbReference>
<keyword evidence="19" id="KW-0969">Cilium</keyword>
<keyword evidence="33" id="KW-1185">Reference proteome</keyword>
<evidence type="ECO:0000256" key="18">
    <source>
        <dbReference type="ARBA" id="ARBA00022870"/>
    </source>
</evidence>
<keyword evidence="21" id="KW-0966">Cell projection</keyword>
<dbReference type="Proteomes" id="UP000187209">
    <property type="component" value="Unassembled WGS sequence"/>
</dbReference>
<protein>
    <recommendedName>
        <fullName evidence="27">Calcium-dependent protein kinase 1</fullName>
        <ecNumber evidence="5">2.7.11.1</ecNumber>
    </recommendedName>
</protein>
<dbReference type="SUPFAM" id="SSF47473">
    <property type="entry name" value="EF-hand"/>
    <property type="match status" value="1"/>
</dbReference>
<dbReference type="InterPro" id="IPR018247">
    <property type="entry name" value="EF_Hand_1_Ca_BS"/>
</dbReference>
<evidence type="ECO:0000256" key="13">
    <source>
        <dbReference type="ARBA" id="ARBA00022741"/>
    </source>
</evidence>
<keyword evidence="20" id="KW-0564">Palmitate</keyword>
<evidence type="ECO:0000256" key="5">
    <source>
        <dbReference type="ARBA" id="ARBA00012513"/>
    </source>
</evidence>
<organism evidence="32 33">
    <name type="scientific">Stentor coeruleus</name>
    <dbReference type="NCBI Taxonomy" id="5963"/>
    <lineage>
        <taxon>Eukaryota</taxon>
        <taxon>Sar</taxon>
        <taxon>Alveolata</taxon>
        <taxon>Ciliophora</taxon>
        <taxon>Postciliodesmatophora</taxon>
        <taxon>Heterotrichea</taxon>
        <taxon>Heterotrichida</taxon>
        <taxon>Stentoridae</taxon>
        <taxon>Stentor</taxon>
    </lineage>
</organism>
<dbReference type="PROSITE" id="PS50222">
    <property type="entry name" value="EF_HAND_2"/>
    <property type="match status" value="4"/>
</dbReference>
<dbReference type="InterPro" id="IPR050205">
    <property type="entry name" value="CDPK_Ser/Thr_kinases"/>
</dbReference>
<dbReference type="FunFam" id="3.30.200.20:FF:000315">
    <property type="entry name" value="Calcium-dependent protein kinase 3"/>
    <property type="match status" value="1"/>
</dbReference>
<evidence type="ECO:0000259" key="31">
    <source>
        <dbReference type="PROSITE" id="PS50222"/>
    </source>
</evidence>
<dbReference type="GO" id="GO:0004674">
    <property type="term" value="F:protein serine/threonine kinase activity"/>
    <property type="evidence" value="ECO:0007669"/>
    <property type="project" value="UniProtKB-KW"/>
</dbReference>
<comment type="similarity">
    <text evidence="23">Belongs to the protein kinase superfamily. Ser/Thr protein kinase family. CDPK subfamily.</text>
</comment>
<keyword evidence="16 28" id="KW-0067">ATP-binding</keyword>
<sequence>MGCGSTKVAKNAMKKITHAEELKITPETFVLSNPLSFQEVYRIGKSLGSGAFGEVRKVIHRDTNEARAAKIFRKDLALSEASKQKLMEEINVLRSLDHPNIIRIYEFFEDTKRFYIVMEQCNGGELFEEILKRQSFGESMAATILHQLLSAIAYLHGKNIAHRDLKPENILLEERGNVMNIKLIDFGTAVKIEKGGSIRGAIGTAYYIAPEVLMGSYNHKCDLWSCGVIIFILLAGYPPFDGSNDEEILTKVKKCSFSFKNQAWKTISQEAKDLITLLLSPASSRISAEEALKHPWLDKRMKNIDVSPERVSQTINNLRTFHKSSKLREAVSTFITTQCVSLADTKELREVFKTMDTNGDGKLSKEELLEYFTKEMGLESAQEEVGRIMKEVDTDNNGYVDYTEFIKATLDDKTMNSAGFLKRAFNLFDKDGSGTISALELKKILAGGDMCEEAIWAQIIKDVDENGDGEIDLQEFEKIILSKI</sequence>
<keyword evidence="18" id="KW-0472">Membrane</keyword>
<feature type="domain" description="EF-hand" evidence="31">
    <location>
        <begin position="416"/>
        <end position="451"/>
    </location>
</feature>
<evidence type="ECO:0000256" key="15">
    <source>
        <dbReference type="ARBA" id="ARBA00022837"/>
    </source>
</evidence>
<keyword evidence="10" id="KW-0519">Myristate</keyword>
<evidence type="ECO:0000256" key="6">
    <source>
        <dbReference type="ARBA" id="ARBA00022475"/>
    </source>
</evidence>
<dbReference type="CDD" id="cd05117">
    <property type="entry name" value="STKc_CAMK"/>
    <property type="match status" value="1"/>
</dbReference>